<dbReference type="Proteomes" id="UP000184611">
    <property type="component" value="Unassembled WGS sequence"/>
</dbReference>
<proteinExistence type="inferred from homology"/>
<organism evidence="2 3">
    <name type="scientific">Flavobacterium cucumis</name>
    <dbReference type="NCBI Taxonomy" id="416016"/>
    <lineage>
        <taxon>Bacteria</taxon>
        <taxon>Pseudomonadati</taxon>
        <taxon>Bacteroidota</taxon>
        <taxon>Flavobacteriia</taxon>
        <taxon>Flavobacteriales</taxon>
        <taxon>Flavobacteriaceae</taxon>
        <taxon>Flavobacterium</taxon>
    </lineage>
</organism>
<dbReference type="OrthoDB" id="945227at2"/>
<dbReference type="GO" id="GO:0016121">
    <property type="term" value="P:carotene catabolic process"/>
    <property type="evidence" value="ECO:0007669"/>
    <property type="project" value="UniProtKB-UniRule"/>
</dbReference>
<evidence type="ECO:0000256" key="1">
    <source>
        <dbReference type="HAMAP-Rule" id="MF_02093"/>
    </source>
</evidence>
<dbReference type="HAMAP" id="MF_02093">
    <property type="entry name" value="Beta_carotene_diox"/>
    <property type="match status" value="1"/>
</dbReference>
<feature type="transmembrane region" description="Helical" evidence="1">
    <location>
        <begin position="239"/>
        <end position="259"/>
    </location>
</feature>
<keyword evidence="1" id="KW-0560">Oxidoreductase</keyword>
<gene>
    <name evidence="2" type="ORF">SAMN05443547_1971</name>
</gene>
<feature type="transmembrane region" description="Helical" evidence="1">
    <location>
        <begin position="114"/>
        <end position="133"/>
    </location>
</feature>
<evidence type="ECO:0000313" key="3">
    <source>
        <dbReference type="Proteomes" id="UP000184611"/>
    </source>
</evidence>
<feature type="transmembrane region" description="Helical" evidence="1">
    <location>
        <begin position="65"/>
        <end position="94"/>
    </location>
</feature>
<feature type="transmembrane region" description="Helical" evidence="1">
    <location>
        <begin position="265"/>
        <end position="287"/>
    </location>
</feature>
<keyword evidence="3" id="KW-1185">Reference proteome</keyword>
<dbReference type="AlphaFoldDB" id="A0A1M7ZXL5"/>
<keyword evidence="1" id="KW-0812">Transmembrane</keyword>
<dbReference type="EMBL" id="FRYK01000003">
    <property type="protein sequence ID" value="SHO73608.1"/>
    <property type="molecule type" value="Genomic_DNA"/>
</dbReference>
<comment type="catalytic activity">
    <reaction evidence="1">
        <text>all-trans-beta-carotene + O2 = 2 all-trans-retinal</text>
        <dbReference type="Rhea" id="RHEA:32887"/>
        <dbReference type="ChEBI" id="CHEBI:15379"/>
        <dbReference type="ChEBI" id="CHEBI:17579"/>
        <dbReference type="ChEBI" id="CHEBI:17898"/>
        <dbReference type="EC" id="1.13.11.63"/>
    </reaction>
</comment>
<comment type="subcellular location">
    <subcellularLocation>
        <location evidence="1">Cell membrane</location>
        <topology evidence="1">Multi-pass membrane protein</topology>
    </subcellularLocation>
</comment>
<feature type="transmembrane region" description="Helical" evidence="1">
    <location>
        <begin position="32"/>
        <end position="53"/>
    </location>
</feature>
<comment type="cofactor">
    <cofactor evidence="1">
        <name>Fe(2+)</name>
        <dbReference type="ChEBI" id="CHEBI:29033"/>
    </cofactor>
</comment>
<dbReference type="RefSeq" id="WP_073583881.1">
    <property type="nucleotide sequence ID" value="NZ_CBCSEA010000005.1"/>
</dbReference>
<keyword evidence="1" id="KW-1003">Cell membrane</keyword>
<evidence type="ECO:0000313" key="2">
    <source>
        <dbReference type="EMBL" id="SHO73608.1"/>
    </source>
</evidence>
<dbReference type="STRING" id="416016.SAMN05443547_1971"/>
<comment type="caution">
    <text evidence="1">Lacks conserved residue(s) required for the propagation of feature annotation.</text>
</comment>
<keyword evidence="2" id="KW-0503">Monooxygenase</keyword>
<sequence length="292" mass="34391">MYKVQQISVLTSFLALWLTSYLSDDNQVILGFLLIFTFGILHGANDLVLINHLETKKKYTFIKILTSYVTVVLISVFLFTKIPILALLLFILVSAYHFGEQHWHHLIKDCNKKLIKMFQLVYGLEILMLLFVFNQEEVIEIINKIAQVKLSNNLIINAFLIITTLLLVTTVIIYRKSHLIKKWGVEQLFYLFLLCILFKSSNLIWSFAIYFIFWHSIPSIYEQIVFLYGKYNLQNFVRYLKTAFFYWLFSIMGIGILFFTAKDMIIFDALFFSFLASITFPHVLVIVKMYEK</sequence>
<dbReference type="GO" id="GO:0005506">
    <property type="term" value="F:iron ion binding"/>
    <property type="evidence" value="ECO:0007669"/>
    <property type="project" value="UniProtKB-UniRule"/>
</dbReference>
<feature type="transmembrane region" description="Helical" evidence="1">
    <location>
        <begin position="154"/>
        <end position="174"/>
    </location>
</feature>
<reference evidence="3" key="1">
    <citation type="submission" date="2016-12" db="EMBL/GenBank/DDBJ databases">
        <authorList>
            <person name="Varghese N."/>
            <person name="Submissions S."/>
        </authorList>
    </citation>
    <scope>NUCLEOTIDE SEQUENCE [LARGE SCALE GENOMIC DNA]</scope>
    <source>
        <strain evidence="3">DSM 18830</strain>
    </source>
</reference>
<dbReference type="GO" id="GO:0004497">
    <property type="term" value="F:monooxygenase activity"/>
    <property type="evidence" value="ECO:0007669"/>
    <property type="project" value="UniProtKB-KW"/>
</dbReference>
<dbReference type="GO" id="GO:0005886">
    <property type="term" value="C:plasma membrane"/>
    <property type="evidence" value="ECO:0007669"/>
    <property type="project" value="UniProtKB-SubCell"/>
</dbReference>
<dbReference type="GO" id="GO:0010436">
    <property type="term" value="F:carotenoid dioxygenase activity"/>
    <property type="evidence" value="ECO:0007669"/>
    <property type="project" value="UniProtKB-UniRule"/>
</dbReference>
<accession>A0A1M7ZXL5</accession>
<keyword evidence="1" id="KW-0472">Membrane</keyword>
<dbReference type="Pfam" id="PF15461">
    <property type="entry name" value="BCD"/>
    <property type="match status" value="1"/>
</dbReference>
<keyword evidence="1" id="KW-1133">Transmembrane helix</keyword>
<dbReference type="NCBIfam" id="TIGR03753">
    <property type="entry name" value="blh_monoox"/>
    <property type="match status" value="1"/>
</dbReference>
<keyword evidence="1" id="KW-0408">Iron</keyword>
<dbReference type="GO" id="GO:0003834">
    <property type="term" value="F:beta-carotene 15,15'-dioxygenase activity"/>
    <property type="evidence" value="ECO:0007669"/>
    <property type="project" value="UniProtKB-EC"/>
</dbReference>
<name>A0A1M7ZXL5_9FLAO</name>
<protein>
    <recommendedName>
        <fullName evidence="1">Probable beta-carotene 15,15'-dioxygenase</fullName>
        <ecNumber evidence="1">1.13.11.63</ecNumber>
    </recommendedName>
</protein>
<keyword evidence="1" id="KW-0479">Metal-binding</keyword>
<dbReference type="InterPro" id="IPR022270">
    <property type="entry name" value="Blh_diox"/>
</dbReference>
<keyword evidence="1" id="KW-0223">Dioxygenase</keyword>
<feature type="transmembrane region" description="Helical" evidence="1">
    <location>
        <begin position="189"/>
        <end position="213"/>
    </location>
</feature>
<comment type="function">
    <text evidence="1">Catalyzes the cleavage of beta-carotene at its central double bond (15,15') to yield two molecules of all-trans-retinal.</text>
</comment>
<dbReference type="EC" id="1.13.11.63" evidence="1"/>
<comment type="similarity">
    <text evidence="1">Belongs to the Brp/Blh beta-carotene diooxygenase family.</text>
</comment>